<dbReference type="OrthoDB" id="8537166at2"/>
<dbReference type="AlphaFoldDB" id="A0A844YT46"/>
<keyword evidence="2" id="KW-1185">Reference proteome</keyword>
<dbReference type="GO" id="GO:0005506">
    <property type="term" value="F:iron ion binding"/>
    <property type="evidence" value="ECO:0007669"/>
    <property type="project" value="InterPro"/>
</dbReference>
<protein>
    <recommendedName>
        <fullName evidence="3">Cytochrome c</fullName>
    </recommendedName>
</protein>
<evidence type="ECO:0000313" key="1">
    <source>
        <dbReference type="EMBL" id="MXO70272.1"/>
    </source>
</evidence>
<dbReference type="RefSeq" id="WP_160770210.1">
    <property type="nucleotide sequence ID" value="NZ_WTYV01000001.1"/>
</dbReference>
<dbReference type="EMBL" id="WTYV01000001">
    <property type="protein sequence ID" value="MXO70272.1"/>
    <property type="molecule type" value="Genomic_DNA"/>
</dbReference>
<accession>A0A844YT46</accession>
<reference evidence="1 2" key="1">
    <citation type="submission" date="2019-12" db="EMBL/GenBank/DDBJ databases">
        <title>Genomic-based taxomic classification of the family Erythrobacteraceae.</title>
        <authorList>
            <person name="Xu L."/>
        </authorList>
    </citation>
    <scope>NUCLEOTIDE SEQUENCE [LARGE SCALE GENOMIC DNA]</scope>
    <source>
        <strain evidence="1 2">M0322</strain>
    </source>
</reference>
<dbReference type="GO" id="GO:0020037">
    <property type="term" value="F:heme binding"/>
    <property type="evidence" value="ECO:0007669"/>
    <property type="project" value="InterPro"/>
</dbReference>
<sequence>MITVAGSCAAVLLLASCADEPADLPYGTVQQMMANEVQPTADIYWGAVGSSSELIDGKPVNRDWQPETDAEWQAVAASAVKLRELANTLGSPAYAEVRAEGWTDFTEGLAQAATRAEEAAKSKNPDAVFEAGGTLYSVCSACHQAFPPEAPAAGAEPVDMTPNR</sequence>
<dbReference type="Proteomes" id="UP000466966">
    <property type="component" value="Unassembled WGS sequence"/>
</dbReference>
<evidence type="ECO:0008006" key="3">
    <source>
        <dbReference type="Google" id="ProtNLM"/>
    </source>
</evidence>
<evidence type="ECO:0000313" key="2">
    <source>
        <dbReference type="Proteomes" id="UP000466966"/>
    </source>
</evidence>
<dbReference type="GO" id="GO:0009055">
    <property type="term" value="F:electron transfer activity"/>
    <property type="evidence" value="ECO:0007669"/>
    <property type="project" value="InterPro"/>
</dbReference>
<dbReference type="InterPro" id="IPR010980">
    <property type="entry name" value="Cyt_c/b562"/>
</dbReference>
<dbReference type="GO" id="GO:0022900">
    <property type="term" value="P:electron transport chain"/>
    <property type="evidence" value="ECO:0007669"/>
    <property type="project" value="InterPro"/>
</dbReference>
<comment type="caution">
    <text evidence="1">The sequence shown here is derived from an EMBL/GenBank/DDBJ whole genome shotgun (WGS) entry which is preliminary data.</text>
</comment>
<name>A0A844YT46_9SPHN</name>
<dbReference type="SUPFAM" id="SSF47175">
    <property type="entry name" value="Cytochromes"/>
    <property type="match status" value="1"/>
</dbReference>
<organism evidence="1 2">
    <name type="scientific">Alteraurantiacibacter buctensis</name>
    <dbReference type="NCBI Taxonomy" id="1503981"/>
    <lineage>
        <taxon>Bacteria</taxon>
        <taxon>Pseudomonadati</taxon>
        <taxon>Pseudomonadota</taxon>
        <taxon>Alphaproteobacteria</taxon>
        <taxon>Sphingomonadales</taxon>
        <taxon>Erythrobacteraceae</taxon>
        <taxon>Alteraurantiacibacter</taxon>
    </lineage>
</organism>
<gene>
    <name evidence="1" type="ORF">GRI99_01325</name>
</gene>
<proteinExistence type="predicted"/>